<dbReference type="GO" id="GO:0016301">
    <property type="term" value="F:kinase activity"/>
    <property type="evidence" value="ECO:0007669"/>
    <property type="project" value="UniProtKB-KW"/>
</dbReference>
<organism evidence="2">
    <name type="scientific">human gut metagenome</name>
    <dbReference type="NCBI Taxonomy" id="408170"/>
    <lineage>
        <taxon>unclassified sequences</taxon>
        <taxon>metagenomes</taxon>
        <taxon>organismal metagenomes</taxon>
    </lineage>
</organism>
<feature type="transmembrane region" description="Helical" evidence="1">
    <location>
        <begin position="6"/>
        <end position="28"/>
    </location>
</feature>
<feature type="non-terminal residue" evidence="2">
    <location>
        <position position="179"/>
    </location>
</feature>
<keyword evidence="2" id="KW-0418">Kinase</keyword>
<proteinExistence type="predicted"/>
<keyword evidence="1" id="KW-1133">Transmembrane helix</keyword>
<protein>
    <submittedName>
        <fullName evidence="2">Sensory transduction histidine kinase</fullName>
    </submittedName>
</protein>
<name>K1T5X2_9ZZZZ</name>
<keyword evidence="1" id="KW-0812">Transmembrane</keyword>
<reference evidence="2" key="1">
    <citation type="journal article" date="2013" name="Environ. Microbiol.">
        <title>Microbiota from the distal guts of lean and obese adolescents exhibit partial functional redundancy besides clear differences in community structure.</title>
        <authorList>
            <person name="Ferrer M."/>
            <person name="Ruiz A."/>
            <person name="Lanza F."/>
            <person name="Haange S.B."/>
            <person name="Oberbach A."/>
            <person name="Till H."/>
            <person name="Bargiela R."/>
            <person name="Campoy C."/>
            <person name="Segura M.T."/>
            <person name="Richter M."/>
            <person name="von Bergen M."/>
            <person name="Seifert J."/>
            <person name="Suarez A."/>
        </authorList>
    </citation>
    <scope>NUCLEOTIDE SEQUENCE</scope>
</reference>
<comment type="caution">
    <text evidence="2">The sequence shown here is derived from an EMBL/GenBank/DDBJ whole genome shotgun (WGS) entry which is preliminary data.</text>
</comment>
<evidence type="ECO:0000313" key="2">
    <source>
        <dbReference type="EMBL" id="EKC65013.1"/>
    </source>
</evidence>
<evidence type="ECO:0000256" key="1">
    <source>
        <dbReference type="SAM" id="Phobius"/>
    </source>
</evidence>
<sequence>MKKTLYLKFILAYFIFGVFGFIIVTTFVPNMTKEHLIREKAESLYSEATLIAGTYAGGLYTSETTLETVKMQLDSLAVYLNSEIRIINPSGRLVLDTNSPLDVENVVVIENFDSTVTSGSYYIVGDFFGNFDSDVLTVFAPITSNYKVKGYVVIHTDMNDIQKSCNSLLNISYITLAIL</sequence>
<dbReference type="EMBL" id="AJWY01007093">
    <property type="protein sequence ID" value="EKC65013.1"/>
    <property type="molecule type" value="Genomic_DNA"/>
</dbReference>
<accession>K1T5X2</accession>
<gene>
    <name evidence="2" type="ORF">LEA_10553</name>
</gene>
<dbReference type="AlphaFoldDB" id="K1T5X2"/>
<keyword evidence="1" id="KW-0472">Membrane</keyword>
<keyword evidence="2" id="KW-0808">Transferase</keyword>